<dbReference type="Pfam" id="PF13682">
    <property type="entry name" value="CZB"/>
    <property type="match status" value="1"/>
</dbReference>
<dbReference type="InterPro" id="IPR025991">
    <property type="entry name" value="Chemoreceptor_zinc-bind_dom"/>
</dbReference>
<evidence type="ECO:0000313" key="3">
    <source>
        <dbReference type="Proteomes" id="UP000627446"/>
    </source>
</evidence>
<dbReference type="EMBL" id="JACOFZ010000001">
    <property type="protein sequence ID" value="MBC3880236.1"/>
    <property type="molecule type" value="Genomic_DNA"/>
</dbReference>
<protein>
    <submittedName>
        <fullName evidence="2">CZB domain-containing protein</fullName>
    </submittedName>
</protein>
<proteinExistence type="predicted"/>
<dbReference type="RefSeq" id="WP_186915236.1">
    <property type="nucleotide sequence ID" value="NZ_JACOFZ010000001.1"/>
</dbReference>
<keyword evidence="3" id="KW-1185">Reference proteome</keyword>
<dbReference type="Gene3D" id="1.20.120.30">
    <property type="entry name" value="Aspartate receptor, ligand-binding domain"/>
    <property type="match status" value="1"/>
</dbReference>
<organism evidence="2 3">
    <name type="scientific">Undibacterium nitidum</name>
    <dbReference type="NCBI Taxonomy" id="2762298"/>
    <lineage>
        <taxon>Bacteria</taxon>
        <taxon>Pseudomonadati</taxon>
        <taxon>Pseudomonadota</taxon>
        <taxon>Betaproteobacteria</taxon>
        <taxon>Burkholderiales</taxon>
        <taxon>Oxalobacteraceae</taxon>
        <taxon>Undibacterium</taxon>
    </lineage>
</organism>
<evidence type="ECO:0000313" key="2">
    <source>
        <dbReference type="EMBL" id="MBC3880236.1"/>
    </source>
</evidence>
<reference evidence="2" key="1">
    <citation type="submission" date="2020-08" db="EMBL/GenBank/DDBJ databases">
        <title>Novel species isolated from subtropical streams in China.</title>
        <authorList>
            <person name="Lu H."/>
        </authorList>
    </citation>
    <scope>NUCLEOTIDE SEQUENCE</scope>
    <source>
        <strain evidence="2">LX22W</strain>
    </source>
</reference>
<comment type="caution">
    <text evidence="2">The sequence shown here is derived from an EMBL/GenBank/DDBJ whole genome shotgun (WGS) entry which is preliminary data.</text>
</comment>
<feature type="domain" description="Chemoreceptor zinc-binding" evidence="1">
    <location>
        <begin position="12"/>
        <end position="75"/>
    </location>
</feature>
<gene>
    <name evidence="2" type="ORF">H8K36_02515</name>
</gene>
<accession>A0A923HLY3</accession>
<name>A0A923HLY3_9BURK</name>
<dbReference type="Proteomes" id="UP000627446">
    <property type="component" value="Unassembled WGS sequence"/>
</dbReference>
<dbReference type="AlphaFoldDB" id="A0A923HLY3"/>
<evidence type="ECO:0000259" key="1">
    <source>
        <dbReference type="Pfam" id="PF13682"/>
    </source>
</evidence>
<sequence>MDLKNAIEKYAEWKTKFRLVIKRRESMDSVTIAKDNCCELGKWLYGEGKLNFGHMTAHHECIANHAKFHVEAGKIASTINARDFKRAAGMLDIGTLYAAASSAVGISIMKLKKEIVG</sequence>